<proteinExistence type="inferred from homology"/>
<evidence type="ECO:0000256" key="9">
    <source>
        <dbReference type="ARBA" id="ARBA00023224"/>
    </source>
</evidence>
<dbReference type="GO" id="GO:0006954">
    <property type="term" value="P:inflammatory response"/>
    <property type="evidence" value="ECO:0007669"/>
    <property type="project" value="TreeGrafter"/>
</dbReference>
<evidence type="ECO:0000256" key="11">
    <source>
        <dbReference type="RuleBase" id="RU000688"/>
    </source>
</evidence>
<dbReference type="PRINTS" id="PR00526">
    <property type="entry name" value="FMETLEUPHER"/>
</dbReference>
<dbReference type="OMA" id="VAVWCLA"/>
<dbReference type="PROSITE" id="PS00237">
    <property type="entry name" value="G_PROTEIN_RECEP_F1_1"/>
    <property type="match status" value="1"/>
</dbReference>
<keyword evidence="9 11" id="KW-0807">Transducer</keyword>
<dbReference type="PROSITE" id="PS50262">
    <property type="entry name" value="G_PROTEIN_RECEP_F1_2"/>
    <property type="match status" value="1"/>
</dbReference>
<feature type="compositionally biased region" description="Polar residues" evidence="12">
    <location>
        <begin position="329"/>
        <end position="345"/>
    </location>
</feature>
<feature type="transmembrane region" description="Helical" evidence="13">
    <location>
        <begin position="112"/>
        <end position="130"/>
    </location>
</feature>
<feature type="transmembrane region" description="Helical" evidence="13">
    <location>
        <begin position="150"/>
        <end position="170"/>
    </location>
</feature>
<evidence type="ECO:0000256" key="7">
    <source>
        <dbReference type="ARBA" id="ARBA00023157"/>
    </source>
</evidence>
<dbReference type="Ensembl" id="ENSPNAT00000015729.2">
    <property type="protein sequence ID" value="ENSPNAP00000009384.1"/>
    <property type="gene ID" value="ENSPNAG00000014877.2"/>
</dbReference>
<keyword evidence="5 11" id="KW-0297">G-protein coupled receptor</keyword>
<keyword evidence="6 13" id="KW-0472">Membrane</keyword>
<keyword evidence="8 11" id="KW-0675">Receptor</keyword>
<dbReference type="GeneID" id="108411142"/>
<dbReference type="InterPro" id="IPR000826">
    <property type="entry name" value="Formyl_rcpt-rel"/>
</dbReference>
<dbReference type="CTD" id="728"/>
<evidence type="ECO:0000259" key="14">
    <source>
        <dbReference type="PROSITE" id="PS50262"/>
    </source>
</evidence>
<evidence type="ECO:0000256" key="12">
    <source>
        <dbReference type="SAM" id="MobiDB-lite"/>
    </source>
</evidence>
<dbReference type="GO" id="GO:0007200">
    <property type="term" value="P:phospholipase C-activating G protein-coupled receptor signaling pathway"/>
    <property type="evidence" value="ECO:0007669"/>
    <property type="project" value="TreeGrafter"/>
</dbReference>
<reference evidence="15" key="3">
    <citation type="submission" date="2025-09" db="UniProtKB">
        <authorList>
            <consortium name="Ensembl"/>
        </authorList>
    </citation>
    <scope>IDENTIFICATION</scope>
</reference>
<keyword evidence="7" id="KW-1015">Disulfide bond</keyword>
<evidence type="ECO:0000256" key="4">
    <source>
        <dbReference type="ARBA" id="ARBA00022989"/>
    </source>
</evidence>
<dbReference type="Proteomes" id="UP001501920">
    <property type="component" value="Chromosome 7"/>
</dbReference>
<dbReference type="STRING" id="42514.ENSPNAP00000009384"/>
<evidence type="ECO:0000256" key="10">
    <source>
        <dbReference type="ARBA" id="ARBA00025736"/>
    </source>
</evidence>
<name>A0A3B4CFW1_PYGNA</name>
<comment type="similarity">
    <text evidence="10">Belongs to the chemokine-like receptor (CMKLR) family.</text>
</comment>
<feature type="transmembrane region" description="Helical" evidence="13">
    <location>
        <begin position="36"/>
        <end position="59"/>
    </location>
</feature>
<dbReference type="Gene3D" id="1.20.1070.10">
    <property type="entry name" value="Rhodopsin 7-helix transmembrane proteins"/>
    <property type="match status" value="1"/>
</dbReference>
<dbReference type="AlphaFoldDB" id="A0A3B4CFW1"/>
<dbReference type="GO" id="GO:0007204">
    <property type="term" value="P:positive regulation of cytosolic calcium ion concentration"/>
    <property type="evidence" value="ECO:0007669"/>
    <property type="project" value="TreeGrafter"/>
</dbReference>
<dbReference type="PANTHER" id="PTHR24225">
    <property type="entry name" value="CHEMOTACTIC RECEPTOR"/>
    <property type="match status" value="1"/>
</dbReference>
<feature type="region of interest" description="Disordered" evidence="12">
    <location>
        <begin position="328"/>
        <end position="351"/>
    </location>
</feature>
<keyword evidence="3 11" id="KW-0812">Transmembrane</keyword>
<dbReference type="GO" id="GO:0004930">
    <property type="term" value="F:G protein-coupled receptor activity"/>
    <property type="evidence" value="ECO:0007669"/>
    <property type="project" value="UniProtKB-KW"/>
</dbReference>
<evidence type="ECO:0000256" key="1">
    <source>
        <dbReference type="ARBA" id="ARBA00004141"/>
    </source>
</evidence>
<dbReference type="FunFam" id="1.20.1070.10:FF:000034">
    <property type="entry name" value="G-protein coupled receptor 1"/>
    <property type="match status" value="1"/>
</dbReference>
<dbReference type="PRINTS" id="PR00237">
    <property type="entry name" value="GPCRRHODOPSN"/>
</dbReference>
<dbReference type="GO" id="GO:0006935">
    <property type="term" value="P:chemotaxis"/>
    <property type="evidence" value="ECO:0007669"/>
    <property type="project" value="UniProtKB-KW"/>
</dbReference>
<accession>A0A3B4CFW1</accession>
<gene>
    <name evidence="15" type="primary">C5AR1</name>
</gene>
<evidence type="ECO:0000256" key="2">
    <source>
        <dbReference type="ARBA" id="ARBA00022500"/>
    </source>
</evidence>
<dbReference type="InterPro" id="IPR000276">
    <property type="entry name" value="GPCR_Rhodpsn"/>
</dbReference>
<reference evidence="15 16" key="1">
    <citation type="submission" date="2020-10" db="EMBL/GenBank/DDBJ databases">
        <title>Pygocentrus nattereri (red-bellied piranha) genome, fPygNat1, primary haplotype.</title>
        <authorList>
            <person name="Myers G."/>
            <person name="Meyer A."/>
            <person name="Karagic N."/>
            <person name="Pippel M."/>
            <person name="Winkler S."/>
            <person name="Tracey A."/>
            <person name="Wood J."/>
            <person name="Formenti G."/>
            <person name="Howe K."/>
            <person name="Fedrigo O."/>
            <person name="Jarvis E.D."/>
        </authorList>
    </citation>
    <scope>NUCLEOTIDE SEQUENCE [LARGE SCALE GENOMIC DNA]</scope>
</reference>
<reference evidence="15" key="2">
    <citation type="submission" date="2025-08" db="UniProtKB">
        <authorList>
            <consortium name="Ensembl"/>
        </authorList>
    </citation>
    <scope>IDENTIFICATION</scope>
</reference>
<evidence type="ECO:0000256" key="8">
    <source>
        <dbReference type="ARBA" id="ARBA00023170"/>
    </source>
</evidence>
<keyword evidence="4 13" id="KW-1133">Transmembrane helix</keyword>
<dbReference type="SUPFAM" id="SSF81321">
    <property type="entry name" value="Family A G protein-coupled receptor-like"/>
    <property type="match status" value="1"/>
</dbReference>
<keyword evidence="16" id="KW-1185">Reference proteome</keyword>
<evidence type="ECO:0000256" key="6">
    <source>
        <dbReference type="ARBA" id="ARBA00023136"/>
    </source>
</evidence>
<evidence type="ECO:0000256" key="13">
    <source>
        <dbReference type="SAM" id="Phobius"/>
    </source>
</evidence>
<evidence type="ECO:0000256" key="5">
    <source>
        <dbReference type="ARBA" id="ARBA00023040"/>
    </source>
</evidence>
<sequence length="351" mass="40100">MSEYDYVLDFNETGCRENCTLVTVPPGLSEIGHRHWIVLTCYIIVFLMGVPGNGLVVWVTAFRMPRSVNALWFLNLAIADLLCCLSLPLIMVPLAQDKHWPFGLVACKLVHGLLYMLMYCSVLLLVLISVDRWLLVSRPTWCQNWRSPRYAIWVCFVVWMLALVISIPQFSEMVEKRFGSKIICEGTYDTMLEAWSITVFRFLVGFLVPFVVICISHWMVFQRASQSPGKRQNPRAARTLRVILAVVLSFFLCWLPLHIMDFLQVVGQNNKVIKHDMLLVRMLALCLAYFNSCLNPLLYVCLGRGFRESLTKSLRSVLHFASEEPPQGLSMTGNTKSTTDSSYFVTGNRVH</sequence>
<dbReference type="GO" id="GO:0005886">
    <property type="term" value="C:plasma membrane"/>
    <property type="evidence" value="ECO:0007669"/>
    <property type="project" value="TreeGrafter"/>
</dbReference>
<protein>
    <recommendedName>
        <fullName evidence="14">G-protein coupled receptors family 1 profile domain-containing protein</fullName>
    </recommendedName>
</protein>
<feature type="transmembrane region" description="Helical" evidence="13">
    <location>
        <begin position="199"/>
        <end position="221"/>
    </location>
</feature>
<evidence type="ECO:0000313" key="16">
    <source>
        <dbReference type="Proteomes" id="UP001501920"/>
    </source>
</evidence>
<organism evidence="15 16">
    <name type="scientific">Pygocentrus nattereri</name>
    <name type="common">Red-bellied piranha</name>
    <dbReference type="NCBI Taxonomy" id="42514"/>
    <lineage>
        <taxon>Eukaryota</taxon>
        <taxon>Metazoa</taxon>
        <taxon>Chordata</taxon>
        <taxon>Craniata</taxon>
        <taxon>Vertebrata</taxon>
        <taxon>Euteleostomi</taxon>
        <taxon>Actinopterygii</taxon>
        <taxon>Neopterygii</taxon>
        <taxon>Teleostei</taxon>
        <taxon>Ostariophysi</taxon>
        <taxon>Characiformes</taxon>
        <taxon>Characoidei</taxon>
        <taxon>Pygocentrus</taxon>
    </lineage>
</organism>
<dbReference type="Pfam" id="PF00001">
    <property type="entry name" value="7tm_1"/>
    <property type="match status" value="1"/>
</dbReference>
<dbReference type="OrthoDB" id="9835842at2759"/>
<comment type="similarity">
    <text evidence="11">Belongs to the G-protein coupled receptor 1 family.</text>
</comment>
<evidence type="ECO:0000256" key="3">
    <source>
        <dbReference type="ARBA" id="ARBA00022692"/>
    </source>
</evidence>
<dbReference type="GO" id="GO:0004878">
    <property type="term" value="F:complement component C5a receptor activity"/>
    <property type="evidence" value="ECO:0007669"/>
    <property type="project" value="TreeGrafter"/>
</dbReference>
<dbReference type="PANTHER" id="PTHR24225:SF56">
    <property type="entry name" value="C5A ANAPHYLATOXIN CHEMOTACTIC RECEPTOR 1"/>
    <property type="match status" value="1"/>
</dbReference>
<comment type="subcellular location">
    <subcellularLocation>
        <location evidence="1">Membrane</location>
        <topology evidence="1">Multi-pass membrane protein</topology>
    </subcellularLocation>
</comment>
<dbReference type="GeneTree" id="ENSGT01140000282544"/>
<feature type="domain" description="G-protein coupled receptors family 1 profile" evidence="14">
    <location>
        <begin position="52"/>
        <end position="299"/>
    </location>
</feature>
<dbReference type="InterPro" id="IPR017452">
    <property type="entry name" value="GPCR_Rhodpsn_7TM"/>
</dbReference>
<evidence type="ECO:0000313" key="15">
    <source>
        <dbReference type="Ensembl" id="ENSPNAP00000009384.1"/>
    </source>
</evidence>
<keyword evidence="2" id="KW-0145">Chemotaxis</keyword>
<feature type="transmembrane region" description="Helical" evidence="13">
    <location>
        <begin position="242"/>
        <end position="259"/>
    </location>
</feature>
<feature type="transmembrane region" description="Helical" evidence="13">
    <location>
        <begin position="71"/>
        <end position="92"/>
    </location>
</feature>
<feature type="transmembrane region" description="Helical" evidence="13">
    <location>
        <begin position="279"/>
        <end position="302"/>
    </location>
</feature>